<dbReference type="EMBL" id="CM003535">
    <property type="protein sequence ID" value="RCV37891.1"/>
    <property type="molecule type" value="Genomic_DNA"/>
</dbReference>
<proteinExistence type="predicted"/>
<gene>
    <name evidence="2" type="ORF">SETIT_8G099300v2</name>
</gene>
<name>A0A368S691_SETIT</name>
<organism evidence="2">
    <name type="scientific">Setaria italica</name>
    <name type="common">Foxtail millet</name>
    <name type="synonym">Panicum italicum</name>
    <dbReference type="NCBI Taxonomy" id="4555"/>
    <lineage>
        <taxon>Eukaryota</taxon>
        <taxon>Viridiplantae</taxon>
        <taxon>Streptophyta</taxon>
        <taxon>Embryophyta</taxon>
        <taxon>Tracheophyta</taxon>
        <taxon>Spermatophyta</taxon>
        <taxon>Magnoliopsida</taxon>
        <taxon>Liliopsida</taxon>
        <taxon>Poales</taxon>
        <taxon>Poaceae</taxon>
        <taxon>PACMAD clade</taxon>
        <taxon>Panicoideae</taxon>
        <taxon>Panicodae</taxon>
        <taxon>Paniceae</taxon>
        <taxon>Cenchrinae</taxon>
        <taxon>Setaria</taxon>
    </lineage>
</organism>
<sequence>MPANSTIKTTLNERNSSHNKQNQVTNSTRLRRRIPSNEMAHLGLGSLFGARPPAATTKTASPPPPECGGDGEPAAKQEAAKDQGAPAGQAVGERKTGDEVWIVAKLEGKKKEKKGAPIVVHHFPFHSRPGLL</sequence>
<feature type="region of interest" description="Disordered" evidence="1">
    <location>
        <begin position="1"/>
        <end position="96"/>
    </location>
</feature>
<protein>
    <submittedName>
        <fullName evidence="2">Uncharacterized protein</fullName>
    </submittedName>
</protein>
<evidence type="ECO:0000313" key="2">
    <source>
        <dbReference type="EMBL" id="RCV37891.1"/>
    </source>
</evidence>
<feature type="compositionally biased region" description="Polar residues" evidence="1">
    <location>
        <begin position="1"/>
        <end position="28"/>
    </location>
</feature>
<dbReference type="AlphaFoldDB" id="A0A368S691"/>
<reference evidence="2" key="2">
    <citation type="submission" date="2015-07" db="EMBL/GenBank/DDBJ databases">
        <authorList>
            <person name="Noorani M."/>
        </authorList>
    </citation>
    <scope>NUCLEOTIDE SEQUENCE</scope>
    <source>
        <strain evidence="2">Yugu1</strain>
    </source>
</reference>
<evidence type="ECO:0000256" key="1">
    <source>
        <dbReference type="SAM" id="MobiDB-lite"/>
    </source>
</evidence>
<dbReference type="OrthoDB" id="643347at2759"/>
<reference evidence="2" key="1">
    <citation type="journal article" date="2012" name="Nat. Biotechnol.">
        <title>Reference genome sequence of the model plant Setaria.</title>
        <authorList>
            <person name="Bennetzen J.L."/>
            <person name="Schmutz J."/>
            <person name="Wang H."/>
            <person name="Percifield R."/>
            <person name="Hawkins J."/>
            <person name="Pontaroli A.C."/>
            <person name="Estep M."/>
            <person name="Feng L."/>
            <person name="Vaughn J.N."/>
            <person name="Grimwood J."/>
            <person name="Jenkins J."/>
            <person name="Barry K."/>
            <person name="Lindquist E."/>
            <person name="Hellsten U."/>
            <person name="Deshpande S."/>
            <person name="Wang X."/>
            <person name="Wu X."/>
            <person name="Mitros T."/>
            <person name="Triplett J."/>
            <person name="Yang X."/>
            <person name="Ye C.Y."/>
            <person name="Mauro-Herrera M."/>
            <person name="Wang L."/>
            <person name="Li P."/>
            <person name="Sharma M."/>
            <person name="Sharma R."/>
            <person name="Ronald P.C."/>
            <person name="Panaud O."/>
            <person name="Kellogg E.A."/>
            <person name="Brutnell T.P."/>
            <person name="Doust A.N."/>
            <person name="Tuskan G.A."/>
            <person name="Rokhsar D."/>
            <person name="Devos K.M."/>
        </authorList>
    </citation>
    <scope>NUCLEOTIDE SEQUENCE [LARGE SCALE GENOMIC DNA]</scope>
    <source>
        <strain evidence="2">Yugu1</strain>
    </source>
</reference>
<accession>A0A368S691</accession>